<dbReference type="Pfam" id="PF07369">
    <property type="entry name" value="DUF1488"/>
    <property type="match status" value="1"/>
</dbReference>
<dbReference type="RefSeq" id="WP_320507688.1">
    <property type="nucleotide sequence ID" value="NZ_JAXCLW010000002.1"/>
</dbReference>
<sequence>MTLRFDPQDGVYDASNETVRFFGYEDDVRLTFAITGVALRDLAGLDEDAVDDAVYCRIFSEHRHAIEEKAASLWQAIKADHERQGTAPSTIDPIIIPMLDE</sequence>
<dbReference type="InterPro" id="IPR036692">
    <property type="entry name" value="Shew3726-like_sf"/>
</dbReference>
<comment type="caution">
    <text evidence="1">The sequence shown here is derived from an EMBL/GenBank/DDBJ whole genome shotgun (WGS) entry which is preliminary data.</text>
</comment>
<accession>A0ABU5E8G3</accession>
<reference evidence="1 2" key="1">
    <citation type="journal article" date="2016" name="Antonie Van Leeuwenhoek">
        <title>Dongia soli sp. nov., isolated from soil from Dokdo, Korea.</title>
        <authorList>
            <person name="Kim D.U."/>
            <person name="Lee H."/>
            <person name="Kim H."/>
            <person name="Kim S.G."/>
            <person name="Ka J.O."/>
        </authorList>
    </citation>
    <scope>NUCLEOTIDE SEQUENCE [LARGE SCALE GENOMIC DNA]</scope>
    <source>
        <strain evidence="1 2">D78</strain>
    </source>
</reference>
<organism evidence="1 2">
    <name type="scientific">Dongia soli</name>
    <dbReference type="NCBI Taxonomy" id="600628"/>
    <lineage>
        <taxon>Bacteria</taxon>
        <taxon>Pseudomonadati</taxon>
        <taxon>Pseudomonadota</taxon>
        <taxon>Alphaproteobacteria</taxon>
        <taxon>Rhodospirillales</taxon>
        <taxon>Dongiaceae</taxon>
        <taxon>Dongia</taxon>
    </lineage>
</organism>
<dbReference type="SUPFAM" id="SSF160272">
    <property type="entry name" value="Shew3726-like"/>
    <property type="match status" value="1"/>
</dbReference>
<evidence type="ECO:0000313" key="1">
    <source>
        <dbReference type="EMBL" id="MDY0882616.1"/>
    </source>
</evidence>
<dbReference type="Proteomes" id="UP001279642">
    <property type="component" value="Unassembled WGS sequence"/>
</dbReference>
<dbReference type="InterPro" id="IPR009962">
    <property type="entry name" value="DUF1488"/>
</dbReference>
<proteinExistence type="predicted"/>
<protein>
    <submittedName>
        <fullName evidence="1">DUF1488 family protein</fullName>
    </submittedName>
</protein>
<dbReference type="EMBL" id="JAXCLW010000002">
    <property type="protein sequence ID" value="MDY0882616.1"/>
    <property type="molecule type" value="Genomic_DNA"/>
</dbReference>
<keyword evidence="2" id="KW-1185">Reference proteome</keyword>
<name>A0ABU5E8G3_9PROT</name>
<gene>
    <name evidence="1" type="ORF">SMD27_07165</name>
</gene>
<evidence type="ECO:0000313" key="2">
    <source>
        <dbReference type="Proteomes" id="UP001279642"/>
    </source>
</evidence>